<protein>
    <submittedName>
        <fullName evidence="1">Uncharacterized protein</fullName>
    </submittedName>
</protein>
<organism evidence="1 2">
    <name type="scientific">Pseudolysobacter antarcticus</name>
    <dbReference type="NCBI Taxonomy" id="2511995"/>
    <lineage>
        <taxon>Bacteria</taxon>
        <taxon>Pseudomonadati</taxon>
        <taxon>Pseudomonadota</taxon>
        <taxon>Gammaproteobacteria</taxon>
        <taxon>Lysobacterales</taxon>
        <taxon>Rhodanobacteraceae</taxon>
        <taxon>Pseudolysobacter</taxon>
    </lineage>
</organism>
<dbReference type="AlphaFoldDB" id="A0A411HHN3"/>
<dbReference type="Proteomes" id="UP000291562">
    <property type="component" value="Chromosome"/>
</dbReference>
<name>A0A411HHN3_9GAMM</name>
<dbReference type="RefSeq" id="WP_129832288.1">
    <property type="nucleotide sequence ID" value="NZ_CP035704.1"/>
</dbReference>
<sequence length="84" mass="9704">MQNFLRWCSPSAISQANQKLVRQVQHCRLYLAAGKTIRGKTEREDRSLADRQTRIEKAQGWIAAFFPRAHQAVFDLFDAIDIDV</sequence>
<keyword evidence="2" id="KW-1185">Reference proteome</keyword>
<dbReference type="KEGG" id="xbc:ELE36_06450"/>
<accession>A0A411HHN3</accession>
<gene>
    <name evidence="1" type="ORF">ELE36_06450</name>
</gene>
<evidence type="ECO:0000313" key="2">
    <source>
        <dbReference type="Proteomes" id="UP000291562"/>
    </source>
</evidence>
<proteinExistence type="predicted"/>
<dbReference type="EMBL" id="CP035704">
    <property type="protein sequence ID" value="QBB70029.1"/>
    <property type="molecule type" value="Genomic_DNA"/>
</dbReference>
<reference evidence="1 2" key="1">
    <citation type="submission" date="2019-01" db="EMBL/GenBank/DDBJ databases">
        <title>Pseudolysobacter antarctica gen. nov., sp. nov., isolated from Fildes Peninsula, Antarctica.</title>
        <authorList>
            <person name="Wei Z."/>
            <person name="Peng F."/>
        </authorList>
    </citation>
    <scope>NUCLEOTIDE SEQUENCE [LARGE SCALE GENOMIC DNA]</scope>
    <source>
        <strain evidence="1 2">AQ6-296</strain>
    </source>
</reference>
<evidence type="ECO:0000313" key="1">
    <source>
        <dbReference type="EMBL" id="QBB70029.1"/>
    </source>
</evidence>